<dbReference type="Pfam" id="PF13649">
    <property type="entry name" value="Methyltransf_25"/>
    <property type="match status" value="1"/>
</dbReference>
<sequence length="267" mass="29148">MVQSTTKPKREVKYIDTVDAYNQWAEVCVSSTSTRRKKADKLTCSQVYDTDENFLQALDTLEMKTLLPIFLSLSKPQSEKAKYVDLGCGTGRNTLPLAQHAAEASVVGMDPSEKMLELARKRTAEVGNVKLELYDMLASTGPLASALEADGIISTLVVEHVPIKDFFNAVTSMLKPGGILLVTNMHSEMGGISQAGFVDPQTGVKISGTSYAHSAEEVIAEAAQFGLELVGEMKEVMVDEKLAPRLGPRASKWIGIRVWFGGCFRRK</sequence>
<dbReference type="VEuPathDB" id="FungiDB:MCYG_07081"/>
<dbReference type="eggNOG" id="ENOG502S3GB">
    <property type="taxonomic scope" value="Eukaryota"/>
</dbReference>
<dbReference type="STRING" id="554155.C5FWH8"/>
<dbReference type="HOGENOM" id="CLU_072385_0_0_1"/>
<accession>C5FWH8</accession>
<dbReference type="Proteomes" id="UP000002035">
    <property type="component" value="Unassembled WGS sequence"/>
</dbReference>
<keyword evidence="3" id="KW-0489">Methyltransferase</keyword>
<name>C5FWH8_ARTOC</name>
<dbReference type="OrthoDB" id="66144at2759"/>
<dbReference type="GO" id="GO:0008168">
    <property type="term" value="F:methyltransferase activity"/>
    <property type="evidence" value="ECO:0007669"/>
    <property type="project" value="UniProtKB-KW"/>
</dbReference>
<dbReference type="AlphaFoldDB" id="C5FWH8"/>
<proteinExistence type="predicted"/>
<evidence type="ECO:0000256" key="1">
    <source>
        <dbReference type="ARBA" id="ARBA00022679"/>
    </source>
</evidence>
<dbReference type="RefSeq" id="XP_002845117.1">
    <property type="nucleotide sequence ID" value="XM_002845071.1"/>
</dbReference>
<keyword evidence="4" id="KW-1185">Reference proteome</keyword>
<dbReference type="GeneID" id="9228149"/>
<dbReference type="EMBL" id="DS995706">
    <property type="protein sequence ID" value="EEQ34262.1"/>
    <property type="molecule type" value="Genomic_DNA"/>
</dbReference>
<evidence type="ECO:0000259" key="2">
    <source>
        <dbReference type="Pfam" id="PF13649"/>
    </source>
</evidence>
<evidence type="ECO:0000313" key="4">
    <source>
        <dbReference type="Proteomes" id="UP000002035"/>
    </source>
</evidence>
<feature type="domain" description="Methyltransferase" evidence="2">
    <location>
        <begin position="84"/>
        <end position="178"/>
    </location>
</feature>
<dbReference type="CDD" id="cd02440">
    <property type="entry name" value="AdoMet_MTases"/>
    <property type="match status" value="1"/>
</dbReference>
<dbReference type="GO" id="GO:0032259">
    <property type="term" value="P:methylation"/>
    <property type="evidence" value="ECO:0007669"/>
    <property type="project" value="UniProtKB-KW"/>
</dbReference>
<protein>
    <submittedName>
        <fullName evidence="3">Methyltransferase</fullName>
    </submittedName>
</protein>
<dbReference type="OMA" id="TNMHSEM"/>
<keyword evidence="1 3" id="KW-0808">Transferase</keyword>
<dbReference type="InterPro" id="IPR029063">
    <property type="entry name" value="SAM-dependent_MTases_sf"/>
</dbReference>
<dbReference type="Gene3D" id="3.40.50.150">
    <property type="entry name" value="Vaccinia Virus protein VP39"/>
    <property type="match status" value="1"/>
</dbReference>
<dbReference type="SUPFAM" id="SSF53335">
    <property type="entry name" value="S-adenosyl-L-methionine-dependent methyltransferases"/>
    <property type="match status" value="1"/>
</dbReference>
<dbReference type="PANTHER" id="PTHR43861">
    <property type="entry name" value="TRANS-ACONITATE 2-METHYLTRANSFERASE-RELATED"/>
    <property type="match status" value="1"/>
</dbReference>
<dbReference type="InterPro" id="IPR041698">
    <property type="entry name" value="Methyltransf_25"/>
</dbReference>
<gene>
    <name evidence="3" type="ORF">MCYG_07081</name>
</gene>
<evidence type="ECO:0000313" key="3">
    <source>
        <dbReference type="EMBL" id="EEQ34262.1"/>
    </source>
</evidence>
<organism evidence="3 4">
    <name type="scientific">Arthroderma otae (strain ATCC MYA-4605 / CBS 113480)</name>
    <name type="common">Microsporum canis</name>
    <dbReference type="NCBI Taxonomy" id="554155"/>
    <lineage>
        <taxon>Eukaryota</taxon>
        <taxon>Fungi</taxon>
        <taxon>Dikarya</taxon>
        <taxon>Ascomycota</taxon>
        <taxon>Pezizomycotina</taxon>
        <taxon>Eurotiomycetes</taxon>
        <taxon>Eurotiomycetidae</taxon>
        <taxon>Onygenales</taxon>
        <taxon>Arthrodermataceae</taxon>
        <taxon>Microsporum</taxon>
    </lineage>
</organism>
<reference evidence="4" key="1">
    <citation type="journal article" date="2012" name="MBio">
        <title>Comparative genome analysis of Trichophyton rubrum and related dermatophytes reveals candidate genes involved in infection.</title>
        <authorList>
            <person name="Martinez D.A."/>
            <person name="Oliver B.G."/>
            <person name="Graeser Y."/>
            <person name="Goldberg J.M."/>
            <person name="Li W."/>
            <person name="Martinez-Rossi N.M."/>
            <person name="Monod M."/>
            <person name="Shelest E."/>
            <person name="Barton R.C."/>
            <person name="Birch E."/>
            <person name="Brakhage A.A."/>
            <person name="Chen Z."/>
            <person name="Gurr S.J."/>
            <person name="Heiman D."/>
            <person name="Heitman J."/>
            <person name="Kosti I."/>
            <person name="Rossi A."/>
            <person name="Saif S."/>
            <person name="Samalova M."/>
            <person name="Saunders C.W."/>
            <person name="Shea T."/>
            <person name="Summerbell R.C."/>
            <person name="Xu J."/>
            <person name="Young S."/>
            <person name="Zeng Q."/>
            <person name="Birren B.W."/>
            <person name="Cuomo C.A."/>
            <person name="White T.C."/>
        </authorList>
    </citation>
    <scope>NUCLEOTIDE SEQUENCE [LARGE SCALE GENOMIC DNA]</scope>
    <source>
        <strain evidence="4">ATCC MYA-4605 / CBS 113480</strain>
    </source>
</reference>